<evidence type="ECO:0000256" key="4">
    <source>
        <dbReference type="ARBA" id="ARBA00023116"/>
    </source>
</evidence>
<dbReference type="InterPro" id="IPR008926">
    <property type="entry name" value="RNR_R1-su_N"/>
</dbReference>
<dbReference type="PROSITE" id="PS51186">
    <property type="entry name" value="GNAT"/>
    <property type="match status" value="1"/>
</dbReference>
<dbReference type="PROSITE" id="PS00089">
    <property type="entry name" value="RIBORED_LARGE"/>
    <property type="match status" value="1"/>
</dbReference>
<dbReference type="SUPFAM" id="SSF55729">
    <property type="entry name" value="Acyl-CoA N-acyltransferases (Nat)"/>
    <property type="match status" value="1"/>
</dbReference>
<evidence type="ECO:0000256" key="1">
    <source>
        <dbReference type="ARBA" id="ARBA00010406"/>
    </source>
</evidence>
<dbReference type="SUPFAM" id="SSF48168">
    <property type="entry name" value="R1 subunit of ribonucleotide reductase, N-terminal domain"/>
    <property type="match status" value="1"/>
</dbReference>
<keyword evidence="3 6" id="KW-0560">Oxidoreductase</keyword>
<keyword evidence="9" id="KW-1185">Reference proteome</keyword>
<dbReference type="InterPro" id="IPR039718">
    <property type="entry name" value="Rrm1"/>
</dbReference>
<dbReference type="Pfam" id="PF00317">
    <property type="entry name" value="Ribonuc_red_lgN"/>
    <property type="match status" value="1"/>
</dbReference>
<dbReference type="Gene3D" id="3.20.70.20">
    <property type="match status" value="1"/>
</dbReference>
<comment type="similarity">
    <text evidence="1 6">Belongs to the ribonucleoside diphosphate reductase large chain family.</text>
</comment>
<dbReference type="NCBIfam" id="TIGR02506">
    <property type="entry name" value="NrdE_NrdA"/>
    <property type="match status" value="1"/>
</dbReference>
<protein>
    <recommendedName>
        <fullName evidence="2 6">Ribonucleoside-diphosphate reductase</fullName>
        <ecNumber evidence="2 6">1.17.4.1</ecNumber>
    </recommendedName>
</protein>
<dbReference type="PRINTS" id="PR01183">
    <property type="entry name" value="RIBORDTASEM1"/>
</dbReference>
<dbReference type="InterPro" id="IPR000788">
    <property type="entry name" value="RNR_lg_C"/>
</dbReference>
<dbReference type="CDD" id="cd01679">
    <property type="entry name" value="RNR_I"/>
    <property type="match status" value="1"/>
</dbReference>
<organism evidence="8 9">
    <name type="scientific">Streptomyces prasinosporus</name>
    <dbReference type="NCBI Taxonomy" id="68256"/>
    <lineage>
        <taxon>Bacteria</taxon>
        <taxon>Bacillati</taxon>
        <taxon>Actinomycetota</taxon>
        <taxon>Actinomycetes</taxon>
        <taxon>Kitasatosporales</taxon>
        <taxon>Streptomycetaceae</taxon>
        <taxon>Streptomyces</taxon>
        <taxon>Streptomyces albogriseolus group</taxon>
    </lineage>
</organism>
<reference evidence="9" key="1">
    <citation type="journal article" date="2019" name="Int. J. Syst. Evol. Microbiol.">
        <title>The Global Catalogue of Microorganisms (GCM) 10K type strain sequencing project: providing services to taxonomists for standard genome sequencing and annotation.</title>
        <authorList>
            <consortium name="The Broad Institute Genomics Platform"/>
            <consortium name="The Broad Institute Genome Sequencing Center for Infectious Disease"/>
            <person name="Wu L."/>
            <person name="Ma J."/>
        </authorList>
    </citation>
    <scope>NUCLEOTIDE SEQUENCE [LARGE SCALE GENOMIC DNA]</scope>
    <source>
        <strain evidence="9">JCM 4816</strain>
    </source>
</reference>
<keyword evidence="4 6" id="KW-0215">Deoxyribonucleotide synthesis</keyword>
<dbReference type="PANTHER" id="PTHR11573:SF6">
    <property type="entry name" value="RIBONUCLEOSIDE-DIPHOSPHATE REDUCTASE LARGE SUBUNIT"/>
    <property type="match status" value="1"/>
</dbReference>
<dbReference type="Pfam" id="PF00583">
    <property type="entry name" value="Acetyltransf_1"/>
    <property type="match status" value="1"/>
</dbReference>
<name>A0ABP6U0A6_9ACTN</name>
<dbReference type="InterPro" id="IPR016181">
    <property type="entry name" value="Acyl_CoA_acyltransferase"/>
</dbReference>
<accession>A0ABP6U0A6</accession>
<dbReference type="Gene3D" id="3.40.630.30">
    <property type="match status" value="1"/>
</dbReference>
<evidence type="ECO:0000256" key="6">
    <source>
        <dbReference type="RuleBase" id="RU003410"/>
    </source>
</evidence>
<dbReference type="EMBL" id="BAAAXF010000058">
    <property type="protein sequence ID" value="GAA3501093.1"/>
    <property type="molecule type" value="Genomic_DNA"/>
</dbReference>
<feature type="domain" description="N-acetyltransferase" evidence="7">
    <location>
        <begin position="3"/>
        <end position="169"/>
    </location>
</feature>
<evidence type="ECO:0000259" key="7">
    <source>
        <dbReference type="PROSITE" id="PS51186"/>
    </source>
</evidence>
<gene>
    <name evidence="8" type="ORF">GCM10019016_082000</name>
</gene>
<evidence type="ECO:0000313" key="8">
    <source>
        <dbReference type="EMBL" id="GAA3501093.1"/>
    </source>
</evidence>
<evidence type="ECO:0000256" key="5">
    <source>
        <dbReference type="ARBA" id="ARBA00047754"/>
    </source>
</evidence>
<evidence type="ECO:0000313" key="9">
    <source>
        <dbReference type="Proteomes" id="UP001501455"/>
    </source>
</evidence>
<dbReference type="InterPro" id="IPR000182">
    <property type="entry name" value="GNAT_dom"/>
</dbReference>
<comment type="function">
    <text evidence="6">Provides the precursors necessary for DNA synthesis. Catalyzes the biosynthesis of deoxyribonucleotides from the corresponding ribonucleotides.</text>
</comment>
<comment type="caution">
    <text evidence="8">The sequence shown here is derived from an EMBL/GenBank/DDBJ whole genome shotgun (WGS) entry which is preliminary data.</text>
</comment>
<proteinExistence type="inferred from homology"/>
<dbReference type="PANTHER" id="PTHR11573">
    <property type="entry name" value="RIBONUCLEOSIDE-DIPHOSPHATE REDUCTASE LARGE CHAIN"/>
    <property type="match status" value="1"/>
</dbReference>
<evidence type="ECO:0000256" key="3">
    <source>
        <dbReference type="ARBA" id="ARBA00023002"/>
    </source>
</evidence>
<comment type="catalytic activity">
    <reaction evidence="5 6">
        <text>a 2'-deoxyribonucleoside 5'-diphosphate + [thioredoxin]-disulfide + H2O = a ribonucleoside 5'-diphosphate + [thioredoxin]-dithiol</text>
        <dbReference type="Rhea" id="RHEA:23252"/>
        <dbReference type="Rhea" id="RHEA-COMP:10698"/>
        <dbReference type="Rhea" id="RHEA-COMP:10700"/>
        <dbReference type="ChEBI" id="CHEBI:15377"/>
        <dbReference type="ChEBI" id="CHEBI:29950"/>
        <dbReference type="ChEBI" id="CHEBI:50058"/>
        <dbReference type="ChEBI" id="CHEBI:57930"/>
        <dbReference type="ChEBI" id="CHEBI:73316"/>
        <dbReference type="EC" id="1.17.4.1"/>
    </reaction>
</comment>
<sequence>MDIVIRPATTGEHAELGEITAQAYLGDGLLDFGESDAYLGELRDVAKRAAAAEVLVAVEHGTLLGGVTFVPGPGPMADIAGPGEAEIRMLAVARAGRGRGAGEALVRACVDRARGIEGCGRIVLSTQRTMHSAHRIYELLGFARTPGRGWNPLPPPHGITLLTHELTLRHHRDTTYGVADSTRHKMYARAHCRRRGIRCESGTVPQRCTCACSRHGADAHGLQSEDLPTVRPAVRSGCPDVRASRNGPVDATPRALVCCPRPRRGPVPSEGEPRVTIAPADPASAIDVTEQGDGPGAALLRTLTELTADLPDADPGRVAAAALRGRSARADEAELRELATEAAAGLISEDPAYSRLAARLLTVGIRAEAASQGVTSFTESVATGHREGLIADRTAAFVRLHADRLDALIDTRADDRFGYFGLRTLHSRYLLRHPITRKVVETPQHFLLRVAAGLAEDDGVRSVDEVAALYGLMSRLDYLPSSPTLFNSGTRHPQMSSCYLLDSPRDELDSIYDRYHQVARLSKHAGGIGLSYSRVRARGSLIRGTNGHSNGIVPFLKTLDASVAAVNQGGRRKGAAAVYLETWHSDIEEFLELRDNTGEDARRTHNLNLAHWVPDEFMRRVEADGRWSLFSPVDVPELVDLWGEEFDAAYRAAEERGLARKTLPARELYGRMMRTLAQTGNGWMTFKDAANRTANQTAEPGHVVHSSNLCTEILEVTDDGETAVCNLGSVNLGAFVDAAAGDIDWERLDATVRTAVTFLDRVVDINFYPTEQAGRSNARWRPVGLGVMGLQDVFFTLRLPFDSPEARRLSTRIAERIMLAAYETSADLAERNGPLPAWEKTRTARGVLHPDHYATDLTWPERWAALRERIASVGMRNSLLLAVAPTATIASIAGVYECIEPQVSNLFKRETLSGEFLQVNSYLVDDLKRLGVWDARTREALREAGGSVQDFAWIPEEVRRLYRTAWEIPQRALIDMAAARTPFLDQAQSLNLFLETPTIGKLSSMYAYAWKQGLKTTYYLRSRPATRIARAARAQTAAPVPQPAPEEAVACSLENPESCEACQ</sequence>
<evidence type="ECO:0000256" key="2">
    <source>
        <dbReference type="ARBA" id="ARBA00012274"/>
    </source>
</evidence>
<dbReference type="Proteomes" id="UP001501455">
    <property type="component" value="Unassembled WGS sequence"/>
</dbReference>
<dbReference type="EC" id="1.17.4.1" evidence="2 6"/>
<dbReference type="InterPro" id="IPR013346">
    <property type="entry name" value="NrdE_NrdA_C"/>
</dbReference>
<dbReference type="SUPFAM" id="SSF51998">
    <property type="entry name" value="PFL-like glycyl radical enzymes"/>
    <property type="match status" value="1"/>
</dbReference>
<dbReference type="Pfam" id="PF02867">
    <property type="entry name" value="Ribonuc_red_lgC"/>
    <property type="match status" value="1"/>
</dbReference>
<dbReference type="InterPro" id="IPR013509">
    <property type="entry name" value="RNR_lsu_N"/>
</dbReference>